<name>A0ABP0HW82_9DINO</name>
<protein>
    <submittedName>
        <fullName evidence="3">Uncharacterized protein</fullName>
    </submittedName>
</protein>
<feature type="compositionally biased region" description="Basic and acidic residues" evidence="1">
    <location>
        <begin position="230"/>
        <end position="248"/>
    </location>
</feature>
<keyword evidence="4" id="KW-1185">Reference proteome</keyword>
<dbReference type="EMBL" id="CAXAMM010001892">
    <property type="protein sequence ID" value="CAK8993891.1"/>
    <property type="molecule type" value="Genomic_DNA"/>
</dbReference>
<evidence type="ECO:0000256" key="1">
    <source>
        <dbReference type="SAM" id="MobiDB-lite"/>
    </source>
</evidence>
<proteinExistence type="predicted"/>
<feature type="compositionally biased region" description="Basic and acidic residues" evidence="1">
    <location>
        <begin position="85"/>
        <end position="99"/>
    </location>
</feature>
<keyword evidence="2" id="KW-0472">Membrane</keyword>
<reference evidence="3 4" key="1">
    <citation type="submission" date="2024-02" db="EMBL/GenBank/DDBJ databases">
        <authorList>
            <person name="Chen Y."/>
            <person name="Shah S."/>
            <person name="Dougan E. K."/>
            <person name="Thang M."/>
            <person name="Chan C."/>
        </authorList>
    </citation>
    <scope>NUCLEOTIDE SEQUENCE [LARGE SCALE GENOMIC DNA]</scope>
</reference>
<comment type="caution">
    <text evidence="3">The sequence shown here is derived from an EMBL/GenBank/DDBJ whole genome shotgun (WGS) entry which is preliminary data.</text>
</comment>
<feature type="compositionally biased region" description="Polar residues" evidence="1">
    <location>
        <begin position="100"/>
        <end position="109"/>
    </location>
</feature>
<evidence type="ECO:0000313" key="3">
    <source>
        <dbReference type="EMBL" id="CAK8993891.1"/>
    </source>
</evidence>
<accession>A0ABP0HW82</accession>
<evidence type="ECO:0000256" key="2">
    <source>
        <dbReference type="SAM" id="Phobius"/>
    </source>
</evidence>
<gene>
    <name evidence="3" type="ORF">SCF082_LOCUS3702</name>
</gene>
<keyword evidence="2" id="KW-1133">Transmembrane helix</keyword>
<feature type="compositionally biased region" description="Polar residues" evidence="1">
    <location>
        <begin position="218"/>
        <end position="227"/>
    </location>
</feature>
<organism evidence="3 4">
    <name type="scientific">Durusdinium trenchii</name>
    <dbReference type="NCBI Taxonomy" id="1381693"/>
    <lineage>
        <taxon>Eukaryota</taxon>
        <taxon>Sar</taxon>
        <taxon>Alveolata</taxon>
        <taxon>Dinophyceae</taxon>
        <taxon>Suessiales</taxon>
        <taxon>Symbiodiniaceae</taxon>
        <taxon>Durusdinium</taxon>
    </lineage>
</organism>
<dbReference type="Proteomes" id="UP001642464">
    <property type="component" value="Unassembled WGS sequence"/>
</dbReference>
<sequence length="276" mass="32075">MTTLALASMPGAKAAEISGTDSFDWTFVYTVIVMLGFSFFGICKFLHQVFVFVKIQFTVAAEEEAHSSTQGPVVTLGSSHGVVGDGHDFEETEEAKNDEYQSSESSTESCVGRGEWDRWQRLKEEVEGEEKQKKWRKIKEMLENPRDARLDHPMRAFIVSEDRAENRCRRFKELLSVKSTSDFSDHQVQQWIRFMNDYMVTSSELNYEVKKLKLANETNQGRKTQAQRYLDGELKDRQSQTPTHYDRDQVPAQYVQLPWNRHGAWLHSDEFYPHRD</sequence>
<feature type="region of interest" description="Disordered" evidence="1">
    <location>
        <begin position="218"/>
        <end position="248"/>
    </location>
</feature>
<evidence type="ECO:0000313" key="4">
    <source>
        <dbReference type="Proteomes" id="UP001642464"/>
    </source>
</evidence>
<feature type="transmembrane region" description="Helical" evidence="2">
    <location>
        <begin position="24"/>
        <end position="46"/>
    </location>
</feature>
<feature type="region of interest" description="Disordered" evidence="1">
    <location>
        <begin position="85"/>
        <end position="109"/>
    </location>
</feature>
<keyword evidence="2" id="KW-0812">Transmembrane</keyword>